<dbReference type="OrthoDB" id="5425967at2759"/>
<sequence length="113" mass="12892">SLPTGITIRQSYLESKSTSITPFMHSKVKLNLKVTVKDKYDKRKQVRALIPNLINYLDASSLSLLFEEFSNSYNNLVQFFSIHDCFGTTCDKVFSLKTTLASVYTDLYSSDPY</sequence>
<dbReference type="InterPro" id="IPR043502">
    <property type="entry name" value="DNA/RNA_pol_sf"/>
</dbReference>
<reference evidence="2" key="1">
    <citation type="submission" date="2020-01" db="EMBL/GenBank/DDBJ databases">
        <authorList>
            <consortium name="DOE Joint Genome Institute"/>
            <person name="Haridas S."/>
            <person name="Albert R."/>
            <person name="Binder M."/>
            <person name="Bloem J."/>
            <person name="Labutti K."/>
            <person name="Salamov A."/>
            <person name="Andreopoulos B."/>
            <person name="Baker S.E."/>
            <person name="Barry K."/>
            <person name="Bills G."/>
            <person name="Bluhm B.H."/>
            <person name="Cannon C."/>
            <person name="Castanera R."/>
            <person name="Culley D.E."/>
            <person name="Daum C."/>
            <person name="Ezra D."/>
            <person name="Gonzalez J.B."/>
            <person name="Henrissat B."/>
            <person name="Kuo A."/>
            <person name="Liang C."/>
            <person name="Lipzen A."/>
            <person name="Lutzoni F."/>
            <person name="Magnuson J."/>
            <person name="Mondo S."/>
            <person name="Nolan M."/>
            <person name="Ohm R."/>
            <person name="Pangilinan J."/>
            <person name="Park H.-J."/>
            <person name="Ramirez L."/>
            <person name="Alfaro M."/>
            <person name="Sun H."/>
            <person name="Tritt A."/>
            <person name="Yoshinaga Y."/>
            <person name="Zwiers L.-H."/>
            <person name="Turgeon B.G."/>
            <person name="Goodwin S.B."/>
            <person name="Spatafora J.W."/>
            <person name="Crous P.W."/>
            <person name="Grigoriev I.V."/>
        </authorList>
    </citation>
    <scope>NUCLEOTIDE SEQUENCE</scope>
    <source>
        <strain evidence="2">P77</strain>
    </source>
</reference>
<accession>A0A6A5JW57</accession>
<dbReference type="SUPFAM" id="SSF56672">
    <property type="entry name" value="DNA/RNA polymerases"/>
    <property type="match status" value="1"/>
</dbReference>
<dbReference type="EMBL" id="ML975914">
    <property type="protein sequence ID" value="KAF1827981.1"/>
    <property type="molecule type" value="Genomic_DNA"/>
</dbReference>
<proteinExistence type="predicted"/>
<feature type="domain" description="DNA-directed RNA polymerase C-terminal" evidence="1">
    <location>
        <begin position="3"/>
        <end position="111"/>
    </location>
</feature>
<organism evidence="2 3">
    <name type="scientific">Decorospora gaudefroyi</name>
    <dbReference type="NCBI Taxonomy" id="184978"/>
    <lineage>
        <taxon>Eukaryota</taxon>
        <taxon>Fungi</taxon>
        <taxon>Dikarya</taxon>
        <taxon>Ascomycota</taxon>
        <taxon>Pezizomycotina</taxon>
        <taxon>Dothideomycetes</taxon>
        <taxon>Pleosporomycetidae</taxon>
        <taxon>Pleosporales</taxon>
        <taxon>Pleosporineae</taxon>
        <taxon>Pleosporaceae</taxon>
        <taxon>Decorospora</taxon>
    </lineage>
</organism>
<protein>
    <submittedName>
        <fullName evidence="2">Bacteriophage type DNA-directed RNA polymerase</fullName>
    </submittedName>
</protein>
<dbReference type="Proteomes" id="UP000800040">
    <property type="component" value="Unassembled WGS sequence"/>
</dbReference>
<dbReference type="InterPro" id="IPR046950">
    <property type="entry name" value="DNA-dir_Rpol_C_phage-type"/>
</dbReference>
<dbReference type="Pfam" id="PF00940">
    <property type="entry name" value="RNA_pol"/>
    <property type="match status" value="1"/>
</dbReference>
<evidence type="ECO:0000259" key="1">
    <source>
        <dbReference type="Pfam" id="PF00940"/>
    </source>
</evidence>
<keyword evidence="2" id="KW-0240">DNA-directed RNA polymerase</keyword>
<feature type="non-terminal residue" evidence="2">
    <location>
        <position position="1"/>
    </location>
</feature>
<evidence type="ECO:0000313" key="2">
    <source>
        <dbReference type="EMBL" id="KAF1827981.1"/>
    </source>
</evidence>
<keyword evidence="2" id="KW-0804">Transcription</keyword>
<evidence type="ECO:0000313" key="3">
    <source>
        <dbReference type="Proteomes" id="UP000800040"/>
    </source>
</evidence>
<dbReference type="GO" id="GO:0000428">
    <property type="term" value="C:DNA-directed RNA polymerase complex"/>
    <property type="evidence" value="ECO:0007669"/>
    <property type="project" value="UniProtKB-KW"/>
</dbReference>
<dbReference type="AlphaFoldDB" id="A0A6A5JW57"/>
<name>A0A6A5JW57_9PLEO</name>
<keyword evidence="3" id="KW-1185">Reference proteome</keyword>
<dbReference type="Gene3D" id="3.30.70.370">
    <property type="match status" value="1"/>
</dbReference>
<gene>
    <name evidence="2" type="ORF">BDW02DRAFT_513694</name>
</gene>